<dbReference type="InterPro" id="IPR032675">
    <property type="entry name" value="LRR_dom_sf"/>
</dbReference>
<feature type="domain" description="FBD" evidence="1">
    <location>
        <begin position="313"/>
        <end position="386"/>
    </location>
</feature>
<dbReference type="PANTHER" id="PTHR31900">
    <property type="entry name" value="F-BOX/RNI SUPERFAMILY PROTEIN-RELATED"/>
    <property type="match status" value="1"/>
</dbReference>
<keyword evidence="3" id="KW-1185">Reference proteome</keyword>
<dbReference type="Gene3D" id="3.80.10.10">
    <property type="entry name" value="Ribonuclease Inhibitor"/>
    <property type="match status" value="1"/>
</dbReference>
<evidence type="ECO:0000313" key="2">
    <source>
        <dbReference type="EMBL" id="KAK6137577.1"/>
    </source>
</evidence>
<comment type="caution">
    <text evidence="2">The sequence shown here is derived from an EMBL/GenBank/DDBJ whole genome shotgun (WGS) entry which is preliminary data.</text>
</comment>
<dbReference type="Pfam" id="PF08387">
    <property type="entry name" value="FBD"/>
    <property type="match status" value="1"/>
</dbReference>
<dbReference type="Proteomes" id="UP001318860">
    <property type="component" value="Unassembled WGS sequence"/>
</dbReference>
<evidence type="ECO:0000259" key="1">
    <source>
        <dbReference type="SMART" id="SM00579"/>
    </source>
</evidence>
<dbReference type="SUPFAM" id="SSF52047">
    <property type="entry name" value="RNI-like"/>
    <property type="match status" value="1"/>
</dbReference>
<dbReference type="SUPFAM" id="SSF81383">
    <property type="entry name" value="F-box domain"/>
    <property type="match status" value="1"/>
</dbReference>
<dbReference type="PANTHER" id="PTHR31900:SF34">
    <property type="entry name" value="EMB|CAB62440.1-RELATED"/>
    <property type="match status" value="1"/>
</dbReference>
<dbReference type="InterPro" id="IPR006566">
    <property type="entry name" value="FBD"/>
</dbReference>
<dbReference type="InterPro" id="IPR053781">
    <property type="entry name" value="F-box_AtFBL13-like"/>
</dbReference>
<dbReference type="EMBL" id="JABTTQ020000827">
    <property type="protein sequence ID" value="KAK6137577.1"/>
    <property type="molecule type" value="Genomic_DNA"/>
</dbReference>
<dbReference type="CDD" id="cd22160">
    <property type="entry name" value="F-box_AtFBL13-like"/>
    <property type="match status" value="1"/>
</dbReference>
<dbReference type="InterPro" id="IPR050232">
    <property type="entry name" value="FBL13/AtMIF1-like"/>
</dbReference>
<dbReference type="SMART" id="SM00579">
    <property type="entry name" value="FBD"/>
    <property type="match status" value="1"/>
</dbReference>
<reference evidence="2 3" key="1">
    <citation type="journal article" date="2021" name="Comput. Struct. Biotechnol. J.">
        <title>De novo genome assembly of the potent medicinal plant Rehmannia glutinosa using nanopore technology.</title>
        <authorList>
            <person name="Ma L."/>
            <person name="Dong C."/>
            <person name="Song C."/>
            <person name="Wang X."/>
            <person name="Zheng X."/>
            <person name="Niu Y."/>
            <person name="Chen S."/>
            <person name="Feng W."/>
        </authorList>
    </citation>
    <scope>NUCLEOTIDE SEQUENCE [LARGE SCALE GENOMIC DNA]</scope>
    <source>
        <strain evidence="2">DH-2019</strain>
    </source>
</reference>
<sequence length="386" mass="44402">MEKTEQSSRKRLKKVLDGNQIMPSSIDRLSGLPDAILIHILSFLPTKLSVATSILARRWRILWAHVPNLDFDSQTHSTDNMEISFGDIINRVIMLRKFPRCIFTCKTLVDLRLRGYLGYMNSGEIISLPNLKKLHLSLVLYGYCDQNLPHFLSGCPVLEELIIDGILDQHKNSYIISSPSIKRLMLNFLFNACDSHSQVVINAPSLRYFKLNDCFNKNILAHTRTLNSLIEADISLNNSKVVGEDYSYTLSFNFIAFGDQPSRSFDNLTKLELDADCLFLKKFLESAENLQVLILREVHVHLKHWMEPNQVPKCLLSHLTTIRIDGMRSTQQEFDMVRYLLKNAQVLKRMEIYSRPDGIDFEAKFNALQRISLFHRGSVACELAFF</sequence>
<proteinExistence type="predicted"/>
<protein>
    <recommendedName>
        <fullName evidence="1">FBD domain-containing protein</fullName>
    </recommendedName>
</protein>
<accession>A0ABR0VUE3</accession>
<dbReference type="InterPro" id="IPR036047">
    <property type="entry name" value="F-box-like_dom_sf"/>
</dbReference>
<dbReference type="Pfam" id="PF24758">
    <property type="entry name" value="LRR_At5g56370"/>
    <property type="match status" value="1"/>
</dbReference>
<dbReference type="InterPro" id="IPR055411">
    <property type="entry name" value="LRR_FXL15/At3g58940/PEG3-like"/>
</dbReference>
<gene>
    <name evidence="2" type="ORF">DH2020_028681</name>
</gene>
<dbReference type="InterPro" id="IPR001810">
    <property type="entry name" value="F-box_dom"/>
</dbReference>
<evidence type="ECO:0000313" key="3">
    <source>
        <dbReference type="Proteomes" id="UP001318860"/>
    </source>
</evidence>
<name>A0ABR0VUE3_REHGL</name>
<dbReference type="Pfam" id="PF00646">
    <property type="entry name" value="F-box"/>
    <property type="match status" value="1"/>
</dbReference>
<organism evidence="2 3">
    <name type="scientific">Rehmannia glutinosa</name>
    <name type="common">Chinese foxglove</name>
    <dbReference type="NCBI Taxonomy" id="99300"/>
    <lineage>
        <taxon>Eukaryota</taxon>
        <taxon>Viridiplantae</taxon>
        <taxon>Streptophyta</taxon>
        <taxon>Embryophyta</taxon>
        <taxon>Tracheophyta</taxon>
        <taxon>Spermatophyta</taxon>
        <taxon>Magnoliopsida</taxon>
        <taxon>eudicotyledons</taxon>
        <taxon>Gunneridae</taxon>
        <taxon>Pentapetalae</taxon>
        <taxon>asterids</taxon>
        <taxon>lamiids</taxon>
        <taxon>Lamiales</taxon>
        <taxon>Orobanchaceae</taxon>
        <taxon>Rehmannieae</taxon>
        <taxon>Rehmannia</taxon>
    </lineage>
</organism>